<dbReference type="Gene3D" id="2.60.40.10">
    <property type="entry name" value="Immunoglobulins"/>
    <property type="match status" value="1"/>
</dbReference>
<dbReference type="EMBL" id="MORL01000013">
    <property type="protein sequence ID" value="OIN57291.1"/>
    <property type="molecule type" value="Genomic_DNA"/>
</dbReference>
<keyword evidence="3" id="KW-1185">Reference proteome</keyword>
<name>A0A1S2VEW5_9BACT</name>
<dbReference type="RefSeq" id="WP_071505003.1">
    <property type="nucleotide sequence ID" value="NZ_MORL01000013.1"/>
</dbReference>
<dbReference type="SUPFAM" id="SSF49265">
    <property type="entry name" value="Fibronectin type III"/>
    <property type="match status" value="1"/>
</dbReference>
<dbReference type="InterPro" id="IPR013783">
    <property type="entry name" value="Ig-like_fold"/>
</dbReference>
<accession>A0A1S2VEW5</accession>
<dbReference type="Pfam" id="PF00041">
    <property type="entry name" value="fn3"/>
    <property type="match status" value="1"/>
</dbReference>
<organism evidence="2 3">
    <name type="scientific">Arsenicibacter rosenii</name>
    <dbReference type="NCBI Taxonomy" id="1750698"/>
    <lineage>
        <taxon>Bacteria</taxon>
        <taxon>Pseudomonadati</taxon>
        <taxon>Bacteroidota</taxon>
        <taxon>Cytophagia</taxon>
        <taxon>Cytophagales</taxon>
        <taxon>Spirosomataceae</taxon>
        <taxon>Arsenicibacter</taxon>
    </lineage>
</organism>
<evidence type="ECO:0000313" key="3">
    <source>
        <dbReference type="Proteomes" id="UP000181790"/>
    </source>
</evidence>
<dbReference type="CDD" id="cd00063">
    <property type="entry name" value="FN3"/>
    <property type="match status" value="1"/>
</dbReference>
<comment type="caution">
    <text evidence="2">The sequence shown here is derived from an EMBL/GenBank/DDBJ whole genome shotgun (WGS) entry which is preliminary data.</text>
</comment>
<protein>
    <recommendedName>
        <fullName evidence="1">Fibronectin type-III domain-containing protein</fullName>
    </recommendedName>
</protein>
<evidence type="ECO:0000313" key="2">
    <source>
        <dbReference type="EMBL" id="OIN57291.1"/>
    </source>
</evidence>
<reference evidence="2 3" key="1">
    <citation type="submission" date="2016-10" db="EMBL/GenBank/DDBJ databases">
        <title>Arsenicibacter rosenii gen. nov., sp. nov., an efficient arsenic-methylating bacterium isolated from an arsenic-contaminated paddy soil.</title>
        <authorList>
            <person name="Huang K."/>
        </authorList>
    </citation>
    <scope>NUCLEOTIDE SEQUENCE [LARGE SCALE GENOMIC DNA]</scope>
    <source>
        <strain evidence="2 3">SM-1</strain>
    </source>
</reference>
<dbReference type="PROSITE" id="PS50853">
    <property type="entry name" value="FN3"/>
    <property type="match status" value="1"/>
</dbReference>
<dbReference type="InterPro" id="IPR036116">
    <property type="entry name" value="FN3_sf"/>
</dbReference>
<gene>
    <name evidence="2" type="ORF">BLX24_20110</name>
</gene>
<dbReference type="Proteomes" id="UP000181790">
    <property type="component" value="Unassembled WGS sequence"/>
</dbReference>
<proteinExistence type="predicted"/>
<dbReference type="AlphaFoldDB" id="A0A1S2VEW5"/>
<dbReference type="InterPro" id="IPR003961">
    <property type="entry name" value="FN3_dom"/>
</dbReference>
<sequence length="209" mass="22678">MCFFYNSGSVSAGITGSYLRNLLFSASTHPLSVSAPPANEAFRDRTLSTCRFPTYLAVTPELTTATLIWSNAGTGIRYDIRWRRYDSADEWSTVTGITSVSYTLTNLTPSTLYEWQLQSVCTDSQVSGFIGIATFRTLTPACSSMYTIKDGLWSDPAIWSCLRVPAKGEKVTVNHTVTIPPLIAGTAGNIVLAGGKILFSQAATLRLNP</sequence>
<feature type="domain" description="Fibronectin type-III" evidence="1">
    <location>
        <begin position="49"/>
        <end position="140"/>
    </location>
</feature>
<evidence type="ECO:0000259" key="1">
    <source>
        <dbReference type="PROSITE" id="PS50853"/>
    </source>
</evidence>